<organism evidence="5 6">
    <name type="scientific">Malassezia obtusa</name>
    <dbReference type="NCBI Taxonomy" id="76774"/>
    <lineage>
        <taxon>Eukaryota</taxon>
        <taxon>Fungi</taxon>
        <taxon>Dikarya</taxon>
        <taxon>Basidiomycota</taxon>
        <taxon>Ustilaginomycotina</taxon>
        <taxon>Malasseziomycetes</taxon>
        <taxon>Malasseziales</taxon>
        <taxon>Malasseziaceae</taxon>
        <taxon>Malassezia</taxon>
    </lineage>
</organism>
<dbReference type="GO" id="GO:0051666">
    <property type="term" value="P:actin cortical patch localization"/>
    <property type="evidence" value="ECO:0007669"/>
    <property type="project" value="TreeGrafter"/>
</dbReference>
<proteinExistence type="predicted"/>
<dbReference type="InterPro" id="IPR001452">
    <property type="entry name" value="SH3_domain"/>
</dbReference>
<dbReference type="Proteomes" id="UP001214603">
    <property type="component" value="Chromosome 2"/>
</dbReference>
<accession>A0AAF0E0M9</accession>
<evidence type="ECO:0000313" key="6">
    <source>
        <dbReference type="Proteomes" id="UP001214603"/>
    </source>
</evidence>
<keyword evidence="6" id="KW-1185">Reference proteome</keyword>
<reference evidence="5" key="1">
    <citation type="submission" date="2023-03" db="EMBL/GenBank/DDBJ databases">
        <title>Mating type loci evolution in Malassezia.</title>
        <authorList>
            <person name="Coelho M.A."/>
        </authorList>
    </citation>
    <scope>NUCLEOTIDE SEQUENCE</scope>
    <source>
        <strain evidence="5">CBS 7876</strain>
    </source>
</reference>
<feature type="region of interest" description="Disordered" evidence="3">
    <location>
        <begin position="409"/>
        <end position="428"/>
    </location>
</feature>
<dbReference type="SMART" id="SM00326">
    <property type="entry name" value="SH3"/>
    <property type="match status" value="1"/>
</dbReference>
<feature type="domain" description="SH3" evidence="4">
    <location>
        <begin position="438"/>
        <end position="499"/>
    </location>
</feature>
<dbReference type="GO" id="GO:0030479">
    <property type="term" value="C:actin cortical patch"/>
    <property type="evidence" value="ECO:0007669"/>
    <property type="project" value="TreeGrafter"/>
</dbReference>
<keyword evidence="1 2" id="KW-0728">SH3 domain</keyword>
<dbReference type="SUPFAM" id="SSF50044">
    <property type="entry name" value="SH3-domain"/>
    <property type="match status" value="1"/>
</dbReference>
<evidence type="ECO:0000256" key="2">
    <source>
        <dbReference type="PROSITE-ProRule" id="PRU00192"/>
    </source>
</evidence>
<dbReference type="PANTHER" id="PTHR15629:SF2">
    <property type="entry name" value="SH3 DOMAIN-CONTAINING YSC84-LIKE PROTEIN 1"/>
    <property type="match status" value="1"/>
</dbReference>
<feature type="region of interest" description="Disordered" evidence="3">
    <location>
        <begin position="214"/>
        <end position="403"/>
    </location>
</feature>
<dbReference type="GO" id="GO:0035091">
    <property type="term" value="F:phosphatidylinositol binding"/>
    <property type="evidence" value="ECO:0007669"/>
    <property type="project" value="TreeGrafter"/>
</dbReference>
<dbReference type="Pfam" id="PF00018">
    <property type="entry name" value="SH3_1"/>
    <property type="match status" value="1"/>
</dbReference>
<feature type="compositionally biased region" description="Low complexity" evidence="3">
    <location>
        <begin position="419"/>
        <end position="428"/>
    </location>
</feature>
<dbReference type="InterPro" id="IPR051702">
    <property type="entry name" value="SH3_domain_YSC84-like"/>
</dbReference>
<dbReference type="Gene3D" id="2.30.30.40">
    <property type="entry name" value="SH3 Domains"/>
    <property type="match status" value="1"/>
</dbReference>
<sequence length="499" mass="52258">MESDVRRAKKILDKFCPPGTTSSLDKVIPSSVMKKAKGIAIFTIYRVGFLMSARAGTGVVLAKLPHGGMCHADADWSAPTAIGIGGLGGGFNAGAEMVDFLIVLNSRAAVRTFMSSGSLQLGGNLGLAIGPLGRSGEASAAMNAEMQMSAMFSYSMSRGLYGGVTIEGTVLLDRPDANRRVYGETLSAEQILSGHVDPPQFAMPLVGRLEDITGGTAYGPDSEPTWSDSASDLHAPVGGAAAYAPKRGATTRRAAPRPPRSREPMDDLDAQLQSTGLDAPDSDSSDEPVHAPRRAPPASRAPGRSGFSAYAPGAGRDAVGSAPGAGRDAVGGTPGYAPYRSRRARPPPTLDDEPSAGTAPADDDPFADPVPKSDAAPARDTSASVPYAPYKPRTRRPRPQLVDVDDELEDELEPRAAEPARPAAASSGTAAYVPPELLDGDLVVALHDFEAQESSDLSFKRGDIIRVLRRTDNESDWWTGELAAAFGGEKPESGLYVWC</sequence>
<evidence type="ECO:0000259" key="4">
    <source>
        <dbReference type="PROSITE" id="PS50002"/>
    </source>
</evidence>
<dbReference type="Pfam" id="PF04366">
    <property type="entry name" value="Ysc84"/>
    <property type="match status" value="1"/>
</dbReference>
<name>A0AAF0E0M9_9BASI</name>
<dbReference type="PRINTS" id="PR00452">
    <property type="entry name" value="SH3DOMAIN"/>
</dbReference>
<dbReference type="InterPro" id="IPR007461">
    <property type="entry name" value="Ysc84_actin-binding"/>
</dbReference>
<protein>
    <recommendedName>
        <fullName evidence="4">SH3 domain-containing protein</fullName>
    </recommendedName>
</protein>
<evidence type="ECO:0000256" key="1">
    <source>
        <dbReference type="ARBA" id="ARBA00022443"/>
    </source>
</evidence>
<gene>
    <name evidence="5" type="ORF">MOBT1_001704</name>
</gene>
<dbReference type="GO" id="GO:0051015">
    <property type="term" value="F:actin filament binding"/>
    <property type="evidence" value="ECO:0007669"/>
    <property type="project" value="TreeGrafter"/>
</dbReference>
<dbReference type="InterPro" id="IPR036028">
    <property type="entry name" value="SH3-like_dom_sf"/>
</dbReference>
<dbReference type="AlphaFoldDB" id="A0AAF0E0M9"/>
<feature type="compositionally biased region" description="Low complexity" evidence="3">
    <location>
        <begin position="244"/>
        <end position="253"/>
    </location>
</feature>
<evidence type="ECO:0000256" key="3">
    <source>
        <dbReference type="SAM" id="MobiDB-lite"/>
    </source>
</evidence>
<dbReference type="PROSITE" id="PS50002">
    <property type="entry name" value="SH3"/>
    <property type="match status" value="1"/>
</dbReference>
<evidence type="ECO:0000313" key="5">
    <source>
        <dbReference type="EMBL" id="WFD03015.1"/>
    </source>
</evidence>
<dbReference type="GO" id="GO:0051017">
    <property type="term" value="P:actin filament bundle assembly"/>
    <property type="evidence" value="ECO:0007669"/>
    <property type="project" value="TreeGrafter"/>
</dbReference>
<dbReference type="EMBL" id="CP119935">
    <property type="protein sequence ID" value="WFD03015.1"/>
    <property type="molecule type" value="Genomic_DNA"/>
</dbReference>
<dbReference type="PANTHER" id="PTHR15629">
    <property type="entry name" value="SH3YL1 PROTEIN"/>
    <property type="match status" value="1"/>
</dbReference>
<dbReference type="CDD" id="cd00174">
    <property type="entry name" value="SH3"/>
    <property type="match status" value="1"/>
</dbReference>
<feature type="compositionally biased region" description="Low complexity" evidence="3">
    <location>
        <begin position="296"/>
        <end position="306"/>
    </location>
</feature>